<feature type="transmembrane region" description="Helical" evidence="1">
    <location>
        <begin position="129"/>
        <end position="149"/>
    </location>
</feature>
<protein>
    <submittedName>
        <fullName evidence="2">Uncharacterized protein</fullName>
    </submittedName>
</protein>
<sequence>MTQEGADKTEKKGPKIRQAVVIVHGMGEQRPLDTLFRFANAVVKEPPSSGEADTSTAKFRAKYFSRPTNFEDAFESRYLVSQKSEKDDPVQQDQADFFEYHWSFHMQGNKFTDIIATFFRMLIRSPTRVPSGLLVVWAAIWLLIFYAAYKLYSTPDIWSKITAVYTNDGTGGAIAALIGTIFAIGAGGLAFKALRWLFKRFIPAKVTSHFVDVIRYLDTSPRSYAVRKNIRKGMVDLIENLHQEKEGGKNKYDRVVIVAHSLGAYIAYDAITYYWTRTNQQFSGKIGVKTLRDVEQKGAALLDASEDHSAEKVDDYRKAQKALWLELQKQGNPWRISDFVSVGTPMYMADSIMTKNKARFQERVDLRHIAKCPPESDLSRDGFPKDPVSYGYPYGANTALYHAAPFAVTRWTNMWFPPALNFFGDWFGGPLAPLFGHGIRDIRLKGDGWRRFIPAVAHALYFSFPDKKPEAGDDPDKTDQLSVTHQLRLALDLSFFR</sequence>
<keyword evidence="3" id="KW-1185">Reference proteome</keyword>
<gene>
    <name evidence="2" type="ORF">GRI41_00540</name>
</gene>
<evidence type="ECO:0000256" key="1">
    <source>
        <dbReference type="SAM" id="Phobius"/>
    </source>
</evidence>
<dbReference type="InterPro" id="IPR029058">
    <property type="entry name" value="AB_hydrolase_fold"/>
</dbReference>
<feature type="transmembrane region" description="Helical" evidence="1">
    <location>
        <begin position="169"/>
        <end position="191"/>
    </location>
</feature>
<reference evidence="2 3" key="1">
    <citation type="submission" date="2019-12" db="EMBL/GenBank/DDBJ databases">
        <title>Genomic-based taxomic classification of the family Erythrobacteraceae.</title>
        <authorList>
            <person name="Xu L."/>
        </authorList>
    </citation>
    <scope>NUCLEOTIDE SEQUENCE [LARGE SCALE GENOMIC DNA]</scope>
    <source>
        <strain evidence="2 3">KCTC 52763</strain>
    </source>
</reference>
<dbReference type="AlphaFoldDB" id="A0A844ZQK0"/>
<keyword evidence="1" id="KW-0812">Transmembrane</keyword>
<dbReference type="Proteomes" id="UP000442714">
    <property type="component" value="Unassembled WGS sequence"/>
</dbReference>
<dbReference type="EMBL" id="WTYX01000001">
    <property type="protein sequence ID" value="MXO89306.1"/>
    <property type="molecule type" value="Genomic_DNA"/>
</dbReference>
<evidence type="ECO:0000313" key="2">
    <source>
        <dbReference type="EMBL" id="MXO89306.1"/>
    </source>
</evidence>
<feature type="transmembrane region" description="Helical" evidence="1">
    <location>
        <begin position="255"/>
        <end position="275"/>
    </location>
</feature>
<keyword evidence="1" id="KW-0472">Membrane</keyword>
<name>A0A844ZQK0_9SPHN</name>
<proteinExistence type="predicted"/>
<accession>A0A844ZQK0</accession>
<dbReference type="RefSeq" id="WP_160602720.1">
    <property type="nucleotide sequence ID" value="NZ_WTYX01000001.1"/>
</dbReference>
<keyword evidence="1" id="KW-1133">Transmembrane helix</keyword>
<dbReference type="OrthoDB" id="4058760at2"/>
<comment type="caution">
    <text evidence="2">The sequence shown here is derived from an EMBL/GenBank/DDBJ whole genome shotgun (WGS) entry which is preliminary data.</text>
</comment>
<evidence type="ECO:0000313" key="3">
    <source>
        <dbReference type="Proteomes" id="UP000442714"/>
    </source>
</evidence>
<dbReference type="SUPFAM" id="SSF53474">
    <property type="entry name" value="alpha/beta-Hydrolases"/>
    <property type="match status" value="1"/>
</dbReference>
<organism evidence="2 3">
    <name type="scientific">Pontixanthobacter aquaemixtae</name>
    <dbReference type="NCBI Taxonomy" id="1958940"/>
    <lineage>
        <taxon>Bacteria</taxon>
        <taxon>Pseudomonadati</taxon>
        <taxon>Pseudomonadota</taxon>
        <taxon>Alphaproteobacteria</taxon>
        <taxon>Sphingomonadales</taxon>
        <taxon>Erythrobacteraceae</taxon>
        <taxon>Pontixanthobacter</taxon>
    </lineage>
</organism>